<dbReference type="Proteomes" id="UP000014480">
    <property type="component" value="Unassembled WGS sequence"/>
</dbReference>
<keyword evidence="3" id="KW-1185">Reference proteome</keyword>
<dbReference type="EMBL" id="AMCV02000040">
    <property type="protein sequence ID" value="TDZ15521.1"/>
    <property type="molecule type" value="Genomic_DNA"/>
</dbReference>
<dbReference type="AlphaFoldDB" id="A0A484FD75"/>
<organism evidence="2 3">
    <name type="scientific">Colletotrichum orbiculare (strain 104-T / ATCC 96160 / CBS 514.97 / LARS 414 / MAFF 240422)</name>
    <name type="common">Cucumber anthracnose fungus</name>
    <name type="synonym">Colletotrichum lagenarium</name>
    <dbReference type="NCBI Taxonomy" id="1213857"/>
    <lineage>
        <taxon>Eukaryota</taxon>
        <taxon>Fungi</taxon>
        <taxon>Dikarya</taxon>
        <taxon>Ascomycota</taxon>
        <taxon>Pezizomycotina</taxon>
        <taxon>Sordariomycetes</taxon>
        <taxon>Hypocreomycetidae</taxon>
        <taxon>Glomerellales</taxon>
        <taxon>Glomerellaceae</taxon>
        <taxon>Colletotrichum</taxon>
        <taxon>Colletotrichum orbiculare species complex</taxon>
    </lineage>
</organism>
<proteinExistence type="predicted"/>
<reference evidence="3" key="2">
    <citation type="journal article" date="2019" name="Mol. Plant Microbe Interact.">
        <title>Genome sequence resources for four phytopathogenic fungi from the Colletotrichum orbiculare species complex.</title>
        <authorList>
            <person name="Gan P."/>
            <person name="Tsushima A."/>
            <person name="Narusaka M."/>
            <person name="Narusaka Y."/>
            <person name="Takano Y."/>
            <person name="Kubo Y."/>
            <person name="Shirasu K."/>
        </authorList>
    </citation>
    <scope>GENOME REANNOTATION</scope>
    <source>
        <strain evidence="3">104-T / ATCC 96160 / CBS 514.97 / LARS 414 / MAFF 240422</strain>
    </source>
</reference>
<gene>
    <name evidence="2" type="ORF">Cob_v011638</name>
</gene>
<name>A0A484FD75_COLOR</name>
<feature type="region of interest" description="Disordered" evidence="1">
    <location>
        <begin position="81"/>
        <end position="153"/>
    </location>
</feature>
<feature type="compositionally biased region" description="Basic and acidic residues" evidence="1">
    <location>
        <begin position="92"/>
        <end position="109"/>
    </location>
</feature>
<feature type="compositionally biased region" description="Polar residues" evidence="1">
    <location>
        <begin position="114"/>
        <end position="131"/>
    </location>
</feature>
<evidence type="ECO:0000313" key="2">
    <source>
        <dbReference type="EMBL" id="TDZ15521.1"/>
    </source>
</evidence>
<accession>A0A484FD75</accession>
<protein>
    <submittedName>
        <fullName evidence="2">Uncharacterized protein</fullName>
    </submittedName>
</protein>
<sequence length="262" mass="28404">MGTPFTSKPSVVCWCNINQHAGRAAQCQAPGLRGSSCVEPRQTSHPAIQPFELAACEAELSPRLPSCEKTMFLEEIRHSLLTTASNSETQDEGDRPSDLRVSSDEHQSPDGRGTPSQQEQGAGPRPSQSARSPYGSPQIVRLPEVPVPTSSQRQAQTLPWMMRAGGGDETHLEITAQKSNSLDDDEDEEGRIARGVCPFDGPLRVYTMDRALFYKYTCSTDRDAVDGSALRVGFSTNNITTLDVNPNLVKAGMGLQLEIDSG</sequence>
<evidence type="ECO:0000313" key="3">
    <source>
        <dbReference type="Proteomes" id="UP000014480"/>
    </source>
</evidence>
<comment type="caution">
    <text evidence="2">The sequence shown here is derived from an EMBL/GenBank/DDBJ whole genome shotgun (WGS) entry which is preliminary data.</text>
</comment>
<evidence type="ECO:0000256" key="1">
    <source>
        <dbReference type="SAM" id="MobiDB-lite"/>
    </source>
</evidence>
<reference evidence="3" key="1">
    <citation type="journal article" date="2013" name="New Phytol.">
        <title>Comparative genomic and transcriptomic analyses reveal the hemibiotrophic stage shift of Colletotrichum fungi.</title>
        <authorList>
            <person name="Gan P."/>
            <person name="Ikeda K."/>
            <person name="Irieda H."/>
            <person name="Narusaka M."/>
            <person name="O'Connell R.J."/>
            <person name="Narusaka Y."/>
            <person name="Takano Y."/>
            <person name="Kubo Y."/>
            <person name="Shirasu K."/>
        </authorList>
    </citation>
    <scope>NUCLEOTIDE SEQUENCE [LARGE SCALE GENOMIC DNA]</scope>
    <source>
        <strain evidence="3">104-T / ATCC 96160 / CBS 514.97 / LARS 414 / MAFF 240422</strain>
    </source>
</reference>